<protein>
    <submittedName>
        <fullName evidence="3">Uncharacterized protein</fullName>
    </submittedName>
</protein>
<reference evidence="4" key="1">
    <citation type="journal article" date="2019" name="Int. J. Syst. Evol. Microbiol.">
        <title>The Global Catalogue of Microorganisms (GCM) 10K type strain sequencing project: providing services to taxonomists for standard genome sequencing and annotation.</title>
        <authorList>
            <consortium name="The Broad Institute Genomics Platform"/>
            <consortium name="The Broad Institute Genome Sequencing Center for Infectious Disease"/>
            <person name="Wu L."/>
            <person name="Ma J."/>
        </authorList>
    </citation>
    <scope>NUCLEOTIDE SEQUENCE [LARGE SCALE GENOMIC DNA]</scope>
    <source>
        <strain evidence="4">CGMCC 1.16326</strain>
    </source>
</reference>
<feature type="transmembrane region" description="Helical" evidence="1">
    <location>
        <begin position="49"/>
        <end position="74"/>
    </location>
</feature>
<name>A0ABW0H723_9HYPH</name>
<evidence type="ECO:0000256" key="2">
    <source>
        <dbReference type="SAM" id="SignalP"/>
    </source>
</evidence>
<keyword evidence="2" id="KW-0732">Signal</keyword>
<evidence type="ECO:0000256" key="1">
    <source>
        <dbReference type="SAM" id="Phobius"/>
    </source>
</evidence>
<evidence type="ECO:0000313" key="3">
    <source>
        <dbReference type="EMBL" id="MFC5393037.1"/>
    </source>
</evidence>
<sequence length="178" mass="18696">MRLSRWLFAAALAATVAYVAPVVAPVPIAVAVAQEQSTRVDLAPAAIGVLGYVSVVIGAVVATGLSFLGARLYAWTGINIEARHREALHSAIMTGVNAALGKVADLIGGRAIDVRSTAVAEALRYVGASVPDAIRYFGLTQDRLSDMIAAKLAQIERERFSVEPVELRSSIAVDRQAG</sequence>
<comment type="caution">
    <text evidence="3">The sequence shown here is derived from an EMBL/GenBank/DDBJ whole genome shotgun (WGS) entry which is preliminary data.</text>
</comment>
<feature type="signal peptide" evidence="2">
    <location>
        <begin position="1"/>
        <end position="19"/>
    </location>
</feature>
<gene>
    <name evidence="3" type="ORF">ACFPPC_10375</name>
</gene>
<accession>A0ABW0H723</accession>
<keyword evidence="1" id="KW-0812">Transmembrane</keyword>
<keyword evidence="4" id="KW-1185">Reference proteome</keyword>
<dbReference type="EMBL" id="JBHSLV010000019">
    <property type="protein sequence ID" value="MFC5393037.1"/>
    <property type="molecule type" value="Genomic_DNA"/>
</dbReference>
<evidence type="ECO:0000313" key="4">
    <source>
        <dbReference type="Proteomes" id="UP001596104"/>
    </source>
</evidence>
<proteinExistence type="predicted"/>
<keyword evidence="1" id="KW-0472">Membrane</keyword>
<keyword evidence="1" id="KW-1133">Transmembrane helix</keyword>
<dbReference type="RefSeq" id="WP_377007945.1">
    <property type="nucleotide sequence ID" value="NZ_JBHSLV010000019.1"/>
</dbReference>
<dbReference type="Proteomes" id="UP001596104">
    <property type="component" value="Unassembled WGS sequence"/>
</dbReference>
<feature type="chain" id="PRO_5045613979" evidence="2">
    <location>
        <begin position="20"/>
        <end position="178"/>
    </location>
</feature>
<organism evidence="3 4">
    <name type="scientific">Bosea vestrisii</name>
    <dbReference type="NCBI Taxonomy" id="151416"/>
    <lineage>
        <taxon>Bacteria</taxon>
        <taxon>Pseudomonadati</taxon>
        <taxon>Pseudomonadota</taxon>
        <taxon>Alphaproteobacteria</taxon>
        <taxon>Hyphomicrobiales</taxon>
        <taxon>Boseaceae</taxon>
        <taxon>Bosea</taxon>
    </lineage>
</organism>